<dbReference type="AlphaFoldDB" id="A0A134AR04"/>
<organism evidence="1 2">
    <name type="scientific">Leptotrichia wadei</name>
    <dbReference type="NCBI Taxonomy" id="157687"/>
    <lineage>
        <taxon>Bacteria</taxon>
        <taxon>Fusobacteriati</taxon>
        <taxon>Fusobacteriota</taxon>
        <taxon>Fusobacteriia</taxon>
        <taxon>Fusobacteriales</taxon>
        <taxon>Leptotrichiaceae</taxon>
        <taxon>Leptotrichia</taxon>
    </lineage>
</organism>
<evidence type="ECO:0000313" key="2">
    <source>
        <dbReference type="Proteomes" id="UP000070483"/>
    </source>
</evidence>
<reference evidence="2" key="1">
    <citation type="submission" date="2016-01" db="EMBL/GenBank/DDBJ databases">
        <authorList>
            <person name="Mitreva M."/>
            <person name="Pepin K.H."/>
            <person name="Mihindukulasuriya K.A."/>
            <person name="Fulton R."/>
            <person name="Fronick C."/>
            <person name="O'Laughlin M."/>
            <person name="Miner T."/>
            <person name="Herter B."/>
            <person name="Rosa B.A."/>
            <person name="Cordes M."/>
            <person name="Tomlinson C."/>
            <person name="Wollam A."/>
            <person name="Palsikar V.B."/>
            <person name="Mardis E.R."/>
            <person name="Wilson R.K."/>
        </authorList>
    </citation>
    <scope>NUCLEOTIDE SEQUENCE [LARGE SCALE GENOMIC DNA]</scope>
    <source>
        <strain evidence="2">KA00185</strain>
    </source>
</reference>
<gene>
    <name evidence="1" type="ORF">HMPREF3180_00144</name>
</gene>
<accession>A0A134AR04</accession>
<protein>
    <submittedName>
        <fullName evidence="1">Uncharacterized protein</fullName>
    </submittedName>
</protein>
<evidence type="ECO:0000313" key="1">
    <source>
        <dbReference type="EMBL" id="KXB70107.1"/>
    </source>
</evidence>
<dbReference type="EMBL" id="LSDD01000006">
    <property type="protein sequence ID" value="KXB70107.1"/>
    <property type="molecule type" value="Genomic_DNA"/>
</dbReference>
<dbReference type="PATRIC" id="fig|157687.3.peg.147"/>
<dbReference type="STRING" id="157687.HMPREF3180_00144"/>
<name>A0A134AR04_9FUSO</name>
<dbReference type="Proteomes" id="UP000070483">
    <property type="component" value="Unassembled WGS sequence"/>
</dbReference>
<keyword evidence="2" id="KW-1185">Reference proteome</keyword>
<sequence>MKMKAIQKNKTITSLELLKKINELREKEYLEKAKAGTLTEAERKKGKAVKLKHKSFLNVIRDEFENEITGQNILLSENLESNNEKTGVQNILEASQQKLLSVNKKITNVKIYVSKYKDKSGKENEMFVLALNQAKQVLMRESKYVRKAVIGYIDYLENQNRQLEELTRLQARELAKATRNIETLNIKALLYYGKVSKPKQKFHYIHYTNLARDIAGIPKGLKRDELTQGQLGILQQVELIMSAVINECINEQIPFTLIYQEVRERTETKAKVLLKALQKIESIDNGPVWSLEYSENKGENSYE</sequence>
<comment type="caution">
    <text evidence="1">The sequence shown here is derived from an EMBL/GenBank/DDBJ whole genome shotgun (WGS) entry which is preliminary data.</text>
</comment>
<proteinExistence type="predicted"/>